<accession>A0AAD4X9Y6</accession>
<gene>
    <name evidence="1" type="ORF">MKW98_002841</name>
</gene>
<dbReference type="AlphaFoldDB" id="A0AAD4X9Y6"/>
<reference evidence="1" key="1">
    <citation type="submission" date="2022-04" db="EMBL/GenBank/DDBJ databases">
        <title>A functionally conserved STORR gene fusion in Papaver species that diverged 16.8 million years ago.</title>
        <authorList>
            <person name="Catania T."/>
        </authorList>
    </citation>
    <scope>NUCLEOTIDE SEQUENCE</scope>
    <source>
        <strain evidence="1">S-188037</strain>
    </source>
</reference>
<organism evidence="1 2">
    <name type="scientific">Papaver atlanticum</name>
    <dbReference type="NCBI Taxonomy" id="357466"/>
    <lineage>
        <taxon>Eukaryota</taxon>
        <taxon>Viridiplantae</taxon>
        <taxon>Streptophyta</taxon>
        <taxon>Embryophyta</taxon>
        <taxon>Tracheophyta</taxon>
        <taxon>Spermatophyta</taxon>
        <taxon>Magnoliopsida</taxon>
        <taxon>Ranunculales</taxon>
        <taxon>Papaveraceae</taxon>
        <taxon>Papaveroideae</taxon>
        <taxon>Papaver</taxon>
    </lineage>
</organism>
<evidence type="ECO:0000313" key="1">
    <source>
        <dbReference type="EMBL" id="KAI3865537.1"/>
    </source>
</evidence>
<protein>
    <submittedName>
        <fullName evidence="1">Uncharacterized protein</fullName>
    </submittedName>
</protein>
<dbReference type="EMBL" id="JAJJMB010013805">
    <property type="protein sequence ID" value="KAI3865537.1"/>
    <property type="molecule type" value="Genomic_DNA"/>
</dbReference>
<feature type="non-terminal residue" evidence="1">
    <location>
        <position position="1"/>
    </location>
</feature>
<sequence>VYKVISKWADDLKSGLLSPEDVLYLKEFLLKLESTVLPTVPDKWVPLHPAFGGVCCCDNEELKVQFEHSDNISFLYFVSLELMRQRCSQNKFLGLCKVLEFPLFR</sequence>
<dbReference type="Proteomes" id="UP001202328">
    <property type="component" value="Unassembled WGS sequence"/>
</dbReference>
<proteinExistence type="predicted"/>
<comment type="caution">
    <text evidence="1">The sequence shown here is derived from an EMBL/GenBank/DDBJ whole genome shotgun (WGS) entry which is preliminary data.</text>
</comment>
<name>A0AAD4X9Y6_9MAGN</name>
<evidence type="ECO:0000313" key="2">
    <source>
        <dbReference type="Proteomes" id="UP001202328"/>
    </source>
</evidence>
<feature type="non-terminal residue" evidence="1">
    <location>
        <position position="105"/>
    </location>
</feature>
<keyword evidence="2" id="KW-1185">Reference proteome</keyword>